<name>C8RY43_9RHOB</name>
<protein>
    <submittedName>
        <fullName evidence="2">Uncharacterized protein</fullName>
    </submittedName>
</protein>
<evidence type="ECO:0000313" key="3">
    <source>
        <dbReference type="Proteomes" id="UP000010121"/>
    </source>
</evidence>
<evidence type="ECO:0000256" key="1">
    <source>
        <dbReference type="SAM" id="SignalP"/>
    </source>
</evidence>
<sequence>MAHTRGLIARLTFALAAAATLGLAAPDRALAQSISFHAPLMAPSLVTPAAVRINGFNWMSHNPRAKLVRRANTAPAQRPRLARQLGRGSYICSPAGFGKRSRCYSN</sequence>
<gene>
    <name evidence="2" type="ORF">Rsw2DRAFT_0721</name>
</gene>
<comment type="caution">
    <text evidence="2">The sequence shown here is derived from an EMBL/GenBank/DDBJ whole genome shotgun (WGS) entry which is preliminary data.</text>
</comment>
<dbReference type="AlphaFoldDB" id="C8RY43"/>
<dbReference type="EMBL" id="ACYY01000003">
    <property type="protein sequence ID" value="EEW26441.1"/>
    <property type="molecule type" value="Genomic_DNA"/>
</dbReference>
<dbReference type="OrthoDB" id="7875306at2"/>
<keyword evidence="3" id="KW-1185">Reference proteome</keyword>
<dbReference type="Proteomes" id="UP000010121">
    <property type="component" value="Unassembled WGS sequence"/>
</dbReference>
<dbReference type="RefSeq" id="WP_008028133.1">
    <property type="nucleotide sequence ID" value="NZ_ACYY01000003.1"/>
</dbReference>
<keyword evidence="1" id="KW-0732">Signal</keyword>
<feature type="chain" id="PRO_5002991333" evidence="1">
    <location>
        <begin position="25"/>
        <end position="106"/>
    </location>
</feature>
<reference evidence="2 3" key="1">
    <citation type="submission" date="2009-08" db="EMBL/GenBank/DDBJ databases">
        <title>The draft genome of Rhodobacter sp. SW2.</title>
        <authorList>
            <consortium name="US DOE Joint Genome Institute (JGI-PGF)"/>
            <person name="Lucas S."/>
            <person name="Copeland A."/>
            <person name="Lapidus A."/>
            <person name="Glavina del Rio T."/>
            <person name="Tice H."/>
            <person name="Bruce D."/>
            <person name="Goodwin L."/>
            <person name="Pitluck S."/>
            <person name="Larimer F."/>
            <person name="Land M.L."/>
            <person name="Hauser L."/>
            <person name="Emerson D."/>
        </authorList>
    </citation>
    <scope>NUCLEOTIDE SEQUENCE [LARGE SCALE GENOMIC DNA]</scope>
    <source>
        <strain evidence="2 3">SW2</strain>
    </source>
</reference>
<proteinExistence type="predicted"/>
<feature type="signal peptide" evidence="1">
    <location>
        <begin position="1"/>
        <end position="24"/>
    </location>
</feature>
<evidence type="ECO:0000313" key="2">
    <source>
        <dbReference type="EMBL" id="EEW26441.1"/>
    </source>
</evidence>
<accession>C8RY43</accession>
<organism evidence="2 3">
    <name type="scientific">Rhodobacter ferrooxidans</name>
    <dbReference type="NCBI Taxonomy" id="371731"/>
    <lineage>
        <taxon>Bacteria</taxon>
        <taxon>Pseudomonadati</taxon>
        <taxon>Pseudomonadota</taxon>
        <taxon>Alphaproteobacteria</taxon>
        <taxon>Rhodobacterales</taxon>
        <taxon>Rhodobacter group</taxon>
        <taxon>Rhodobacter</taxon>
    </lineage>
</organism>